<dbReference type="Pfam" id="PF16952">
    <property type="entry name" value="Gln-synt_N_2"/>
    <property type="match status" value="1"/>
</dbReference>
<dbReference type="PROSITE" id="PS51987">
    <property type="entry name" value="GS_CATALYTIC"/>
    <property type="match status" value="1"/>
</dbReference>
<dbReference type="PROSITE" id="PS00181">
    <property type="entry name" value="GLNA_ATP"/>
    <property type="match status" value="1"/>
</dbReference>
<dbReference type="OrthoDB" id="9807095at2"/>
<comment type="cofactor">
    <cofactor evidence="1">
        <name>Mg(2+)</name>
        <dbReference type="ChEBI" id="CHEBI:18420"/>
    </cofactor>
</comment>
<dbReference type="GO" id="GO:0006542">
    <property type="term" value="P:glutamine biosynthetic process"/>
    <property type="evidence" value="ECO:0007669"/>
    <property type="project" value="InterPro"/>
</dbReference>
<dbReference type="InterPro" id="IPR014746">
    <property type="entry name" value="Gln_synth/guanido_kin_cat_dom"/>
</dbReference>
<reference evidence="10 11" key="1">
    <citation type="submission" date="2018-11" db="EMBL/GenBank/DDBJ databases">
        <title>Deinococcus shelandsis sp. nov., isolated from South Shetland Islands soil of Antarctica.</title>
        <authorList>
            <person name="Tian J."/>
        </authorList>
    </citation>
    <scope>NUCLEOTIDE SEQUENCE [LARGE SCALE GENOMIC DNA]</scope>
    <source>
        <strain evidence="10 11">S14-83T</strain>
        <plasmid evidence="10 11">unnamed2</plasmid>
    </source>
</reference>
<dbReference type="Pfam" id="PF00120">
    <property type="entry name" value="Gln-synt_C"/>
    <property type="match status" value="1"/>
</dbReference>
<evidence type="ECO:0000256" key="7">
    <source>
        <dbReference type="RuleBase" id="RU000384"/>
    </source>
</evidence>
<keyword evidence="10" id="KW-0614">Plasmid</keyword>
<dbReference type="InterPro" id="IPR008147">
    <property type="entry name" value="Gln_synt_N"/>
</dbReference>
<keyword evidence="4" id="KW-0067">ATP-binding</keyword>
<evidence type="ECO:0000259" key="8">
    <source>
        <dbReference type="PROSITE" id="PS51986"/>
    </source>
</evidence>
<evidence type="ECO:0000256" key="5">
    <source>
        <dbReference type="ARBA" id="ARBA00022842"/>
    </source>
</evidence>
<comment type="similarity">
    <text evidence="6 7">Belongs to the glutamine synthetase family.</text>
</comment>
<dbReference type="GO" id="GO:0005524">
    <property type="term" value="F:ATP binding"/>
    <property type="evidence" value="ECO:0007669"/>
    <property type="project" value="UniProtKB-KW"/>
</dbReference>
<keyword evidence="5" id="KW-0460">Magnesium</keyword>
<gene>
    <name evidence="10" type="ORF">EHF33_18480</name>
</gene>
<dbReference type="Gene3D" id="3.10.20.70">
    <property type="entry name" value="Glutamine synthetase, N-terminal domain"/>
    <property type="match status" value="1"/>
</dbReference>
<dbReference type="PROSITE" id="PS51986">
    <property type="entry name" value="GS_BETA_GRASP"/>
    <property type="match status" value="1"/>
</dbReference>
<evidence type="ECO:0000313" key="11">
    <source>
        <dbReference type="Proteomes" id="UP000276417"/>
    </source>
</evidence>
<dbReference type="InterPro" id="IPR036651">
    <property type="entry name" value="Gln_synt_N_sf"/>
</dbReference>
<dbReference type="RefSeq" id="WP_124874984.1">
    <property type="nucleotide sequence ID" value="NZ_CP034186.1"/>
</dbReference>
<dbReference type="KEGG" id="dph:EHF33_18480"/>
<keyword evidence="11" id="KW-1185">Reference proteome</keyword>
<evidence type="ECO:0000256" key="4">
    <source>
        <dbReference type="ARBA" id="ARBA00022840"/>
    </source>
</evidence>
<keyword evidence="3" id="KW-0547">Nucleotide-binding</keyword>
<accession>A0A3G8YJI4</accession>
<dbReference type="SUPFAM" id="SSF55931">
    <property type="entry name" value="Glutamine synthetase/guanido kinase"/>
    <property type="match status" value="1"/>
</dbReference>
<dbReference type="InterPro" id="IPR008146">
    <property type="entry name" value="Gln_synth_cat_dom"/>
</dbReference>
<feature type="domain" description="GS beta-grasp" evidence="8">
    <location>
        <begin position="16"/>
        <end position="108"/>
    </location>
</feature>
<dbReference type="AlphaFoldDB" id="A0A3G8YJI4"/>
<name>A0A3G8YJI4_9DEIO</name>
<evidence type="ECO:0000313" key="10">
    <source>
        <dbReference type="EMBL" id="AZI44900.1"/>
    </source>
</evidence>
<geneLocation type="plasmid" evidence="10 11">
    <name>unnamed2</name>
</geneLocation>
<dbReference type="SUPFAM" id="SSF54368">
    <property type="entry name" value="Glutamine synthetase, N-terminal domain"/>
    <property type="match status" value="1"/>
</dbReference>
<organism evidence="10 11">
    <name type="scientific">Deinococcus psychrotolerans</name>
    <dbReference type="NCBI Taxonomy" id="2489213"/>
    <lineage>
        <taxon>Bacteria</taxon>
        <taxon>Thermotogati</taxon>
        <taxon>Deinococcota</taxon>
        <taxon>Deinococci</taxon>
        <taxon>Deinococcales</taxon>
        <taxon>Deinococcaceae</taxon>
        <taxon>Deinococcus</taxon>
    </lineage>
</organism>
<proteinExistence type="inferred from homology"/>
<keyword evidence="2" id="KW-0436">Ligase</keyword>
<dbReference type="GO" id="GO:0004356">
    <property type="term" value="F:glutamine synthetase activity"/>
    <property type="evidence" value="ECO:0007669"/>
    <property type="project" value="InterPro"/>
</dbReference>
<dbReference type="InterPro" id="IPR027303">
    <property type="entry name" value="Gln_synth_gly_rich_site"/>
</dbReference>
<feature type="domain" description="GS catalytic" evidence="9">
    <location>
        <begin position="115"/>
        <end position="449"/>
    </location>
</feature>
<dbReference type="Gene3D" id="3.30.590.10">
    <property type="entry name" value="Glutamine synthetase/guanido kinase, catalytic domain"/>
    <property type="match status" value="1"/>
</dbReference>
<evidence type="ECO:0000256" key="3">
    <source>
        <dbReference type="ARBA" id="ARBA00022741"/>
    </source>
</evidence>
<dbReference type="PANTHER" id="PTHR43785">
    <property type="entry name" value="GAMMA-GLUTAMYLPUTRESCINE SYNTHETASE"/>
    <property type="match status" value="1"/>
</dbReference>
<evidence type="ECO:0000256" key="1">
    <source>
        <dbReference type="ARBA" id="ARBA00001946"/>
    </source>
</evidence>
<sequence length="449" mass="48003">MTLDPETIDTETILQQDVQLTRILWTDNAGLTRAKAVTRPSLPGAMLRGVGLSMGQQALAMMVDSVVPESGLSAVGEVRIVPDPASYVTLPYAPGSAAMVSDMRTLDGKAWAHCPRDFLRRQVEAAEQLGFTVMASFENEFYLFKDGEPLDSSVYGALDGFSASNAFALDVLAALDAHGLSPEMYYPESGPGQQEISIAPAEGIAAADRQVLFKMAVNGVARQHGLRASFAAKPVRDGAGSGCHIHLSLWRDGVNTFYDQKGELGLSLTARQSIAGVLTHLPGLCALTVPSVNSYRRLLPGWWAGSYACWGLDNREASLRVASGHLLSGAGGGSTNFELKTCDASASPYLALGGLLACVLDGLRRQLDPGAPLDMPPGSLTDAERAERTIQRLPESLPEALAAFEQDDLLQAALGPDLARSFTAVRRAEAAYFATQDEDTELNMHRFVY</sequence>
<evidence type="ECO:0000256" key="6">
    <source>
        <dbReference type="PROSITE-ProRule" id="PRU01330"/>
    </source>
</evidence>
<dbReference type="PANTHER" id="PTHR43785:SF2">
    <property type="entry name" value="TYPE-1 GLUTAMINE SYNTHETASE 1"/>
    <property type="match status" value="1"/>
</dbReference>
<evidence type="ECO:0000256" key="2">
    <source>
        <dbReference type="ARBA" id="ARBA00022598"/>
    </source>
</evidence>
<dbReference type="SMART" id="SM01230">
    <property type="entry name" value="Gln-synt_C"/>
    <property type="match status" value="1"/>
</dbReference>
<evidence type="ECO:0000259" key="9">
    <source>
        <dbReference type="PROSITE" id="PS51987"/>
    </source>
</evidence>
<dbReference type="EMBL" id="CP034186">
    <property type="protein sequence ID" value="AZI44900.1"/>
    <property type="molecule type" value="Genomic_DNA"/>
</dbReference>
<protein>
    <submittedName>
        <fullName evidence="10">Glutamine synthetase</fullName>
    </submittedName>
</protein>
<dbReference type="Proteomes" id="UP000276417">
    <property type="component" value="Plasmid unnamed2"/>
</dbReference>